<evidence type="ECO:0000256" key="3">
    <source>
        <dbReference type="ARBA" id="ARBA00022833"/>
    </source>
</evidence>
<organism evidence="6">
    <name type="scientific">Tetraodon nigroviridis</name>
    <name type="common">Spotted green pufferfish</name>
    <name type="synonym">Chelonodon nigroviridis</name>
    <dbReference type="NCBI Taxonomy" id="99883"/>
    <lineage>
        <taxon>Eukaryota</taxon>
        <taxon>Metazoa</taxon>
        <taxon>Chordata</taxon>
        <taxon>Craniata</taxon>
        <taxon>Vertebrata</taxon>
        <taxon>Euteleostomi</taxon>
        <taxon>Actinopterygii</taxon>
        <taxon>Neopterygii</taxon>
        <taxon>Teleostei</taxon>
        <taxon>Neoteleostei</taxon>
        <taxon>Acanthomorphata</taxon>
        <taxon>Eupercaria</taxon>
        <taxon>Tetraodontiformes</taxon>
        <taxon>Tetradontoidea</taxon>
        <taxon>Tetraodontidae</taxon>
        <taxon>Tetraodon</taxon>
    </lineage>
</organism>
<dbReference type="PANTHER" id="PTHR10782:SF94">
    <property type="entry name" value="SUPPRESSOR OF VARIEGATION 2-10, ISOFORM I"/>
    <property type="match status" value="1"/>
</dbReference>
<proteinExistence type="predicted"/>
<dbReference type="GO" id="GO:0003712">
    <property type="term" value="F:transcription coregulator activity"/>
    <property type="evidence" value="ECO:0007669"/>
    <property type="project" value="TreeGrafter"/>
</dbReference>
<dbReference type="Gene3D" id="3.30.40.10">
    <property type="entry name" value="Zinc/RING finger domain, C3HC4 (zinc finger)"/>
    <property type="match status" value="1"/>
</dbReference>
<feature type="non-terminal residue" evidence="6">
    <location>
        <position position="128"/>
    </location>
</feature>
<dbReference type="GO" id="GO:0006357">
    <property type="term" value="P:regulation of transcription by RNA polymerase II"/>
    <property type="evidence" value="ECO:0007669"/>
    <property type="project" value="TreeGrafter"/>
</dbReference>
<dbReference type="GO" id="GO:0008270">
    <property type="term" value="F:zinc ion binding"/>
    <property type="evidence" value="ECO:0007669"/>
    <property type="project" value="UniProtKB-KW"/>
</dbReference>
<keyword evidence="1" id="KW-0479">Metal-binding</keyword>
<keyword evidence="2 4" id="KW-0863">Zinc-finger</keyword>
<comment type="caution">
    <text evidence="6">The sequence shown here is derived from an EMBL/GenBank/DDBJ whole genome shotgun (WGS) entry which is preliminary data.</text>
</comment>
<reference evidence="6" key="1">
    <citation type="journal article" date="2004" name="Nature">
        <title>Genome duplication in the teleost fish Tetraodon nigroviridis reveals the early vertebrate proto-karyotype.</title>
        <authorList>
            <person name="Jaillon O."/>
            <person name="Aury J.-M."/>
            <person name="Brunet F."/>
            <person name="Petit J.-L."/>
            <person name="Stange-Thomann N."/>
            <person name="Mauceli E."/>
            <person name="Bouneau L."/>
            <person name="Fischer C."/>
            <person name="Ozouf-Costaz C."/>
            <person name="Bernot A."/>
            <person name="Nicaud S."/>
            <person name="Jaffe D."/>
            <person name="Fisher S."/>
            <person name="Lutfalla G."/>
            <person name="Dossat C."/>
            <person name="Segurens B."/>
            <person name="Dasilva C."/>
            <person name="Salanoubat M."/>
            <person name="Levy M."/>
            <person name="Boudet N."/>
            <person name="Castellano S."/>
            <person name="Anthouard V."/>
            <person name="Jubin C."/>
            <person name="Castelli V."/>
            <person name="Katinka M."/>
            <person name="Vacherie B."/>
            <person name="Biemont C."/>
            <person name="Skalli Z."/>
            <person name="Cattolico L."/>
            <person name="Poulain J."/>
            <person name="De Berardinis V."/>
            <person name="Cruaud C."/>
            <person name="Duprat S."/>
            <person name="Brottier P."/>
            <person name="Coutanceau J.-P."/>
            <person name="Gouzy J."/>
            <person name="Parra G."/>
            <person name="Lardier G."/>
            <person name="Chapple C."/>
            <person name="McKernan K.J."/>
            <person name="McEwan P."/>
            <person name="Bosak S."/>
            <person name="Kellis M."/>
            <person name="Volff J.-N."/>
            <person name="Guigo R."/>
            <person name="Zody M.C."/>
            <person name="Mesirov J."/>
            <person name="Lindblad-Toh K."/>
            <person name="Birren B."/>
            <person name="Nusbaum C."/>
            <person name="Kahn D."/>
            <person name="Robinson-Rechavi M."/>
            <person name="Laudet V."/>
            <person name="Schachter V."/>
            <person name="Quetier F."/>
            <person name="Saurin W."/>
            <person name="Scarpelli C."/>
            <person name="Wincker P."/>
            <person name="Lander E.S."/>
            <person name="Weissenbach J."/>
            <person name="Roest Crollius H."/>
        </authorList>
    </citation>
    <scope>NUCLEOTIDE SEQUENCE [LARGE SCALE GENOMIC DNA]</scope>
</reference>
<evidence type="ECO:0000259" key="5">
    <source>
        <dbReference type="PROSITE" id="PS51044"/>
    </source>
</evidence>
<feature type="non-terminal residue" evidence="6">
    <location>
        <position position="1"/>
    </location>
</feature>
<dbReference type="AlphaFoldDB" id="Q4TDP8"/>
<dbReference type="PANTHER" id="PTHR10782">
    <property type="entry name" value="ZINC FINGER MIZ DOMAIN-CONTAINING PROTEIN"/>
    <property type="match status" value="1"/>
</dbReference>
<name>Q4TDP8_TETNG</name>
<reference evidence="6" key="2">
    <citation type="submission" date="2004-02" db="EMBL/GenBank/DDBJ databases">
        <authorList>
            <consortium name="Genoscope"/>
            <consortium name="Whitehead Institute Centre for Genome Research"/>
        </authorList>
    </citation>
    <scope>NUCLEOTIDE SEQUENCE</scope>
</reference>
<dbReference type="InterPro" id="IPR004181">
    <property type="entry name" value="Znf_MIZ"/>
</dbReference>
<dbReference type="InterPro" id="IPR013083">
    <property type="entry name" value="Znf_RING/FYVE/PHD"/>
</dbReference>
<dbReference type="EMBL" id="CAAE01006117">
    <property type="protein sequence ID" value="CAF88984.1"/>
    <property type="molecule type" value="Genomic_DNA"/>
</dbReference>
<dbReference type="GO" id="GO:0000785">
    <property type="term" value="C:chromatin"/>
    <property type="evidence" value="ECO:0007669"/>
    <property type="project" value="TreeGrafter"/>
</dbReference>
<dbReference type="OrthoDB" id="10263264at2759"/>
<protein>
    <submittedName>
        <fullName evidence="6">(spotted green pufferfish) hypothetical protein</fullName>
    </submittedName>
</protein>
<feature type="domain" description="SP-RING-type" evidence="5">
    <location>
        <begin position="1"/>
        <end position="29"/>
    </location>
</feature>
<evidence type="ECO:0000313" key="6">
    <source>
        <dbReference type="EMBL" id="CAF88984.1"/>
    </source>
</evidence>
<keyword evidence="3" id="KW-0862">Zinc</keyword>
<sequence>ICPVCDKKAAYESLIIDGLFLEILNDCSDKDEIQFQQDGTWCPMKPKKESFKVPTPSLPKVEPSAPPRQSELFCHSADPGSTKKADVIDLTIESSSSSSDEDEAEFLIPPSKKNCVYISKNEEVHAKG</sequence>
<dbReference type="PROSITE" id="PS51044">
    <property type="entry name" value="ZF_SP_RING"/>
    <property type="match status" value="1"/>
</dbReference>
<dbReference type="KEGG" id="tng:GSTEN00002686G001"/>
<evidence type="ECO:0000256" key="4">
    <source>
        <dbReference type="PROSITE-ProRule" id="PRU00452"/>
    </source>
</evidence>
<gene>
    <name evidence="6" type="ORF">GSTENG00002686001</name>
</gene>
<evidence type="ECO:0000256" key="1">
    <source>
        <dbReference type="ARBA" id="ARBA00022723"/>
    </source>
</evidence>
<accession>Q4TDP8</accession>
<dbReference type="GO" id="GO:0061665">
    <property type="term" value="F:SUMO ligase activity"/>
    <property type="evidence" value="ECO:0007669"/>
    <property type="project" value="TreeGrafter"/>
</dbReference>
<evidence type="ECO:0000256" key="2">
    <source>
        <dbReference type="ARBA" id="ARBA00022771"/>
    </source>
</evidence>
<dbReference type="GO" id="GO:0016925">
    <property type="term" value="P:protein sumoylation"/>
    <property type="evidence" value="ECO:0007669"/>
    <property type="project" value="TreeGrafter"/>
</dbReference>